<dbReference type="InterPro" id="IPR002495">
    <property type="entry name" value="Glyco_trans_8"/>
</dbReference>
<protein>
    <submittedName>
        <fullName evidence="5">DUF4422 domain-containing protein</fullName>
    </submittedName>
</protein>
<evidence type="ECO:0000256" key="1">
    <source>
        <dbReference type="ARBA" id="ARBA00022676"/>
    </source>
</evidence>
<keyword evidence="3" id="KW-0479">Metal-binding</keyword>
<evidence type="ECO:0000313" key="5">
    <source>
        <dbReference type="EMBL" id="MEE6112026.1"/>
    </source>
</evidence>
<dbReference type="InterPro" id="IPR025536">
    <property type="entry name" value="DUF4422"/>
</dbReference>
<dbReference type="Pfam" id="PF01501">
    <property type="entry name" value="Glyco_transf_8"/>
    <property type="match status" value="1"/>
</dbReference>
<dbReference type="CDD" id="cd04194">
    <property type="entry name" value="GT8_A4GalT_like"/>
    <property type="match status" value="1"/>
</dbReference>
<keyword evidence="2" id="KW-0808">Transferase</keyword>
<dbReference type="RefSeq" id="WP_194750504.1">
    <property type="nucleotide sequence ID" value="NZ_JACEWB010000003.1"/>
</dbReference>
<organism evidence="5 6">
    <name type="scientific">Avibacterium paragallinarum</name>
    <name type="common">Haemophilus gallinarum</name>
    <dbReference type="NCBI Taxonomy" id="728"/>
    <lineage>
        <taxon>Bacteria</taxon>
        <taxon>Pseudomonadati</taxon>
        <taxon>Pseudomonadota</taxon>
        <taxon>Gammaproteobacteria</taxon>
        <taxon>Pasteurellales</taxon>
        <taxon>Pasteurellaceae</taxon>
        <taxon>Avibacterium</taxon>
    </lineage>
</organism>
<evidence type="ECO:0000256" key="2">
    <source>
        <dbReference type="ARBA" id="ARBA00022679"/>
    </source>
</evidence>
<dbReference type="PANTHER" id="PTHR13778">
    <property type="entry name" value="GLYCOSYLTRANSFERASE 8 DOMAIN-CONTAINING PROTEIN"/>
    <property type="match status" value="1"/>
</dbReference>
<feature type="domain" description="DUF4422" evidence="4">
    <location>
        <begin position="9"/>
        <end position="244"/>
    </location>
</feature>
<dbReference type="SUPFAM" id="SSF53448">
    <property type="entry name" value="Nucleotide-diphospho-sugar transferases"/>
    <property type="match status" value="1"/>
</dbReference>
<dbReference type="InterPro" id="IPR029044">
    <property type="entry name" value="Nucleotide-diphossugar_trans"/>
</dbReference>
<evidence type="ECO:0000256" key="3">
    <source>
        <dbReference type="ARBA" id="ARBA00022723"/>
    </source>
</evidence>
<evidence type="ECO:0000259" key="4">
    <source>
        <dbReference type="Pfam" id="PF14393"/>
    </source>
</evidence>
<gene>
    <name evidence="5" type="ORF">M5S25_02225</name>
</gene>
<comment type="caution">
    <text evidence="5">The sequence shown here is derived from an EMBL/GenBank/DDBJ whole genome shotgun (WGS) entry which is preliminary data.</text>
</comment>
<name>A0ABU7QMQ8_AVIPA</name>
<dbReference type="Pfam" id="PF14393">
    <property type="entry name" value="DUF4422"/>
    <property type="match status" value="1"/>
</dbReference>
<evidence type="ECO:0000313" key="6">
    <source>
        <dbReference type="Proteomes" id="UP001352533"/>
    </source>
</evidence>
<proteinExistence type="predicted"/>
<dbReference type="EMBL" id="JAMDKS010000003">
    <property type="protein sequence ID" value="MEE6112026.1"/>
    <property type="molecule type" value="Genomic_DNA"/>
</dbReference>
<dbReference type="InterPro" id="IPR050748">
    <property type="entry name" value="Glycosyltrans_8_dom-fam"/>
</dbReference>
<accession>A0ABU7QMQ8</accession>
<keyword evidence="6" id="KW-1185">Reference proteome</keyword>
<dbReference type="PANTHER" id="PTHR13778:SF47">
    <property type="entry name" value="LIPOPOLYSACCHARIDE 1,3-GALACTOSYLTRANSFERASE"/>
    <property type="match status" value="1"/>
</dbReference>
<keyword evidence="1" id="KW-0328">Glycosyltransferase</keyword>
<sequence>MKNNKIISLYTVYHKDAHIISNNYVLPIQVGNGKDILNINLRDNKEDNISNKNDSFCELTAQYWAWKNDKKSDYIGLMHYRRFFDFNKTEDRSENTWGLIEIEDFSIDFTKQYGLTEEEISSQILPYDLILPTPWDLTKAGWKNVKHNYIGSIFHHERDLKKTRAVIAELYPNYLSSFDKVMSSNKMITTNMFIMKRELFEEYSQWLFDVLFKLESELDISGYDTQEKRVFGYLSERLINVWLEFKLSQEKTALKVNYLRRVFIKNTEPRNWNSKLPITDSEIVSVVIASDNNYVPHLGALIASIISNFDRKYFLDLIILDGGISIYNRRLLEKLAKTPFSNIQFLDLQSEFSNQSVHMHFSKATFYRLILDKLINDRNKVLYIDCDTIVTTDISKLFFTDLDDKAIGAVFDYIMHHFCQAGIPSISEIGSIKSKEYLQEYVGLKDNWNNYFQAGVILFDLDKLRKLDLSEVMIKSLLDKKYWFLDQDILNKYFINHVKFISPNWNVVNCGDEIFNGLTSKQINKIKEIRENPYIIHYAGYDTKPWNNPAASFNEYYFYYLRKTFWYEKIIFNFNKNKDETKNIIPSIEINLQPKSLKWKVAKKIWNKLPSFMKIRLNRVKEILKNRL</sequence>
<dbReference type="Gene3D" id="3.90.550.10">
    <property type="entry name" value="Spore Coat Polysaccharide Biosynthesis Protein SpsA, Chain A"/>
    <property type="match status" value="1"/>
</dbReference>
<dbReference type="Proteomes" id="UP001352533">
    <property type="component" value="Unassembled WGS sequence"/>
</dbReference>
<reference evidence="5 6" key="1">
    <citation type="journal article" date="2022" name="Front. Microbiol.">
        <title>Commensal bacteria contribute to the growth of multidrug-resistant Avibacterium paragallinarum in chickens.</title>
        <authorList>
            <person name="Zhu J."/>
            <person name="Chen Y."/>
            <person name="Wu Y."/>
            <person name="Wang Y."/>
            <person name="Zhu K."/>
        </authorList>
    </citation>
    <scope>NUCLEOTIDE SEQUENCE [LARGE SCALE GENOMIC DNA]</scope>
    <source>
        <strain evidence="5 6">AV12</strain>
    </source>
</reference>